<reference evidence="1 2" key="1">
    <citation type="submission" date="2024-07" db="EMBL/GenBank/DDBJ databases">
        <authorList>
            <person name="Akdeniz Z."/>
        </authorList>
    </citation>
    <scope>NUCLEOTIDE SEQUENCE [LARGE SCALE GENOMIC DNA]</scope>
</reference>
<proteinExistence type="predicted"/>
<sequence>MFNVQIWSSPCDFQFVYGRVYLPRCGCRVANFKFLCANQPLLLICVDFLVFPNALKQYDILFLELIGWNQCFVYSARCVQNITTRCLPLLLICVDFLVFPNALKQYDILFLELIGWNQCFVYSARCVQNITTRCFITATLNSAHCVSAVWPIMKQRLPHGSSAVSGGAPRKEI</sequence>
<evidence type="ECO:0000313" key="2">
    <source>
        <dbReference type="Proteomes" id="UP001642409"/>
    </source>
</evidence>
<accession>A0ABP1K2Z1</accession>
<organism evidence="1 2">
    <name type="scientific">Hexamita inflata</name>
    <dbReference type="NCBI Taxonomy" id="28002"/>
    <lineage>
        <taxon>Eukaryota</taxon>
        <taxon>Metamonada</taxon>
        <taxon>Diplomonadida</taxon>
        <taxon>Hexamitidae</taxon>
        <taxon>Hexamitinae</taxon>
        <taxon>Hexamita</taxon>
    </lineage>
</organism>
<keyword evidence="2" id="KW-1185">Reference proteome</keyword>
<gene>
    <name evidence="1" type="ORF">HINF_LOCUS44270</name>
</gene>
<name>A0ABP1K2Z1_9EUKA</name>
<dbReference type="Proteomes" id="UP001642409">
    <property type="component" value="Unassembled WGS sequence"/>
</dbReference>
<evidence type="ECO:0000313" key="1">
    <source>
        <dbReference type="EMBL" id="CAL6051230.1"/>
    </source>
</evidence>
<protein>
    <submittedName>
        <fullName evidence="1">Hypothetical_protein</fullName>
    </submittedName>
</protein>
<dbReference type="EMBL" id="CAXDID020000187">
    <property type="protein sequence ID" value="CAL6051230.1"/>
    <property type="molecule type" value="Genomic_DNA"/>
</dbReference>
<comment type="caution">
    <text evidence="1">The sequence shown here is derived from an EMBL/GenBank/DDBJ whole genome shotgun (WGS) entry which is preliminary data.</text>
</comment>